<dbReference type="RefSeq" id="WP_377582709.1">
    <property type="nucleotide sequence ID" value="NZ_JBHTKA010000008.1"/>
</dbReference>
<evidence type="ECO:0000256" key="2">
    <source>
        <dbReference type="ARBA" id="ARBA00023125"/>
    </source>
</evidence>
<feature type="domain" description="HTH araC/xylS-type" evidence="4">
    <location>
        <begin position="173"/>
        <end position="273"/>
    </location>
</feature>
<dbReference type="InterPro" id="IPR009057">
    <property type="entry name" value="Homeodomain-like_sf"/>
</dbReference>
<dbReference type="PANTHER" id="PTHR43280:SF2">
    <property type="entry name" value="HTH-TYPE TRANSCRIPTIONAL REGULATOR EXSA"/>
    <property type="match status" value="1"/>
</dbReference>
<dbReference type="InterPro" id="IPR018062">
    <property type="entry name" value="HTH_AraC-typ_CS"/>
</dbReference>
<organism evidence="5 6">
    <name type="scientific">Ohtaekwangia kribbensis</name>
    <dbReference type="NCBI Taxonomy" id="688913"/>
    <lineage>
        <taxon>Bacteria</taxon>
        <taxon>Pseudomonadati</taxon>
        <taxon>Bacteroidota</taxon>
        <taxon>Cytophagia</taxon>
        <taxon>Cytophagales</taxon>
        <taxon>Fulvivirgaceae</taxon>
        <taxon>Ohtaekwangia</taxon>
    </lineage>
</organism>
<evidence type="ECO:0000259" key="4">
    <source>
        <dbReference type="PROSITE" id="PS01124"/>
    </source>
</evidence>
<dbReference type="InterPro" id="IPR018060">
    <property type="entry name" value="HTH_AraC"/>
</dbReference>
<dbReference type="Pfam" id="PF12833">
    <property type="entry name" value="HTH_18"/>
    <property type="match status" value="1"/>
</dbReference>
<dbReference type="InterPro" id="IPR003313">
    <property type="entry name" value="AraC-bd"/>
</dbReference>
<dbReference type="PROSITE" id="PS01124">
    <property type="entry name" value="HTH_ARAC_FAMILY_2"/>
    <property type="match status" value="1"/>
</dbReference>
<proteinExistence type="predicted"/>
<keyword evidence="2" id="KW-0238">DNA-binding</keyword>
<keyword evidence="3" id="KW-0804">Transcription</keyword>
<evidence type="ECO:0000313" key="5">
    <source>
        <dbReference type="EMBL" id="MFD1002012.1"/>
    </source>
</evidence>
<dbReference type="InterPro" id="IPR020449">
    <property type="entry name" value="Tscrpt_reg_AraC-type_HTH"/>
</dbReference>
<evidence type="ECO:0000256" key="3">
    <source>
        <dbReference type="ARBA" id="ARBA00023163"/>
    </source>
</evidence>
<dbReference type="InterPro" id="IPR037923">
    <property type="entry name" value="HTH-like"/>
</dbReference>
<dbReference type="Pfam" id="PF02311">
    <property type="entry name" value="AraC_binding"/>
    <property type="match status" value="1"/>
</dbReference>
<comment type="caution">
    <text evidence="5">The sequence shown here is derived from an EMBL/GenBank/DDBJ whole genome shotgun (WGS) entry which is preliminary data.</text>
</comment>
<dbReference type="Gene3D" id="2.60.120.10">
    <property type="entry name" value="Jelly Rolls"/>
    <property type="match status" value="1"/>
</dbReference>
<dbReference type="SUPFAM" id="SSF51215">
    <property type="entry name" value="Regulatory protein AraC"/>
    <property type="match status" value="1"/>
</dbReference>
<name>A0ABW3KAF4_9BACT</name>
<gene>
    <name evidence="5" type="ORF">ACFQ21_21990</name>
</gene>
<dbReference type="EMBL" id="JBHTKA010000008">
    <property type="protein sequence ID" value="MFD1002012.1"/>
    <property type="molecule type" value="Genomic_DNA"/>
</dbReference>
<sequence length="284" mass="33749">MEIQNLYEPFEIEFLEMKECPIHAHKHNFFELVYIVEGTGVQCINKNRLPYAPEKLFLLMPQDCHAFEVKTVTKFFFIRFNDIYLKTQSKEWIQKLEFIFQNNTHLPGCIIKNKTDKPLVKAMIDALIREHINQQYYHREVVKQIVNTLLTIVARNISMHIPLKENVKTNTSLDIINYIHQNIYSADKLKAEQIAQRFHISPTYISEYFKKLTGENLQQYIIDYKLKLIETRLRYSDLRMNEIAFEFGFTDESHLTRTFKKHKGVSPSEFRKHVNSKKRNSVAA</sequence>
<dbReference type="SMART" id="SM00342">
    <property type="entry name" value="HTH_ARAC"/>
    <property type="match status" value="1"/>
</dbReference>
<accession>A0ABW3KAF4</accession>
<reference evidence="6" key="1">
    <citation type="journal article" date="2019" name="Int. J. Syst. Evol. Microbiol.">
        <title>The Global Catalogue of Microorganisms (GCM) 10K type strain sequencing project: providing services to taxonomists for standard genome sequencing and annotation.</title>
        <authorList>
            <consortium name="The Broad Institute Genomics Platform"/>
            <consortium name="The Broad Institute Genome Sequencing Center for Infectious Disease"/>
            <person name="Wu L."/>
            <person name="Ma J."/>
        </authorList>
    </citation>
    <scope>NUCLEOTIDE SEQUENCE [LARGE SCALE GENOMIC DNA]</scope>
    <source>
        <strain evidence="6">CCUG 58938</strain>
    </source>
</reference>
<keyword evidence="6" id="KW-1185">Reference proteome</keyword>
<dbReference type="SUPFAM" id="SSF46689">
    <property type="entry name" value="Homeodomain-like"/>
    <property type="match status" value="1"/>
</dbReference>
<dbReference type="InterPro" id="IPR014710">
    <property type="entry name" value="RmlC-like_jellyroll"/>
</dbReference>
<dbReference type="PANTHER" id="PTHR43280">
    <property type="entry name" value="ARAC-FAMILY TRANSCRIPTIONAL REGULATOR"/>
    <property type="match status" value="1"/>
</dbReference>
<evidence type="ECO:0000313" key="6">
    <source>
        <dbReference type="Proteomes" id="UP001597112"/>
    </source>
</evidence>
<protein>
    <submittedName>
        <fullName evidence="5">AraC family transcriptional regulator</fullName>
    </submittedName>
</protein>
<dbReference type="PROSITE" id="PS00041">
    <property type="entry name" value="HTH_ARAC_FAMILY_1"/>
    <property type="match status" value="1"/>
</dbReference>
<evidence type="ECO:0000256" key="1">
    <source>
        <dbReference type="ARBA" id="ARBA00023015"/>
    </source>
</evidence>
<keyword evidence="1" id="KW-0805">Transcription regulation</keyword>
<dbReference type="Proteomes" id="UP001597112">
    <property type="component" value="Unassembled WGS sequence"/>
</dbReference>
<dbReference type="PRINTS" id="PR00032">
    <property type="entry name" value="HTHARAC"/>
</dbReference>
<dbReference type="Gene3D" id="1.10.10.60">
    <property type="entry name" value="Homeodomain-like"/>
    <property type="match status" value="2"/>
</dbReference>